<dbReference type="EMBL" id="CAWUHC010000062">
    <property type="protein sequence ID" value="CAK7226925.1"/>
    <property type="molecule type" value="Genomic_DNA"/>
</dbReference>
<organism evidence="1 2">
    <name type="scientific">Sporothrix bragantina</name>
    <dbReference type="NCBI Taxonomy" id="671064"/>
    <lineage>
        <taxon>Eukaryota</taxon>
        <taxon>Fungi</taxon>
        <taxon>Dikarya</taxon>
        <taxon>Ascomycota</taxon>
        <taxon>Pezizomycotina</taxon>
        <taxon>Sordariomycetes</taxon>
        <taxon>Sordariomycetidae</taxon>
        <taxon>Ophiostomatales</taxon>
        <taxon>Ophiostomataceae</taxon>
        <taxon>Sporothrix</taxon>
    </lineage>
</organism>
<protein>
    <recommendedName>
        <fullName evidence="3">Protein kinase domain-containing protein</fullName>
    </recommendedName>
</protein>
<sequence>MSSKSRLRAKSTRSGKFRFVYEQDWEGPGMYAVNSARPKITVLAQYSEPFYSECRAFGRLHEAGYPELANPCYGYVLLDEAHESKLADRFKLEFNGNIEMPGYEDMRGRYPGERSGKPPPLRGILKKFGSTENLSDPANLSVPTARRLLRDVIQLHRLGIFYHDLRRDQLVDNKMSDFSTAFTVPHFMATPELNPELSPGDLATMEHRTFLFTIGDYWAFEQVVLVASMKPRQKAKLLEKVPVFPGGVRVSRSEEVPYNLRSSPFRDKQKQRVYTLADPRQYVWKAAAAAIQRRQKLRLPAKPERWYLNCVPEKAVELAFVREFTSTLEWRVNDAGLIFPVTPGYGRCLYEKEQEKKAMLAQQTDVLETSV</sequence>
<keyword evidence="2" id="KW-1185">Reference proteome</keyword>
<comment type="caution">
    <text evidence="1">The sequence shown here is derived from an EMBL/GenBank/DDBJ whole genome shotgun (WGS) entry which is preliminary data.</text>
</comment>
<gene>
    <name evidence="1" type="ORF">SBRCBS47491_006393</name>
</gene>
<dbReference type="Pfam" id="PF13095">
    <property type="entry name" value="FTA2"/>
    <property type="match status" value="1"/>
</dbReference>
<dbReference type="InterPro" id="IPR025213">
    <property type="entry name" value="Sim4_Fta2"/>
</dbReference>
<evidence type="ECO:0000313" key="2">
    <source>
        <dbReference type="Proteomes" id="UP001642406"/>
    </source>
</evidence>
<proteinExistence type="predicted"/>
<accession>A0ABP0C6Z6</accession>
<name>A0ABP0C6Z6_9PEZI</name>
<reference evidence="1 2" key="1">
    <citation type="submission" date="2024-01" db="EMBL/GenBank/DDBJ databases">
        <authorList>
            <person name="Allen C."/>
            <person name="Tagirdzhanova G."/>
        </authorList>
    </citation>
    <scope>NUCLEOTIDE SEQUENCE [LARGE SCALE GENOMIC DNA]</scope>
</reference>
<evidence type="ECO:0000313" key="1">
    <source>
        <dbReference type="EMBL" id="CAK7226925.1"/>
    </source>
</evidence>
<dbReference type="Proteomes" id="UP001642406">
    <property type="component" value="Unassembled WGS sequence"/>
</dbReference>
<evidence type="ECO:0008006" key="3">
    <source>
        <dbReference type="Google" id="ProtNLM"/>
    </source>
</evidence>